<evidence type="ECO:0000313" key="2">
    <source>
        <dbReference type="Proteomes" id="UP001497480"/>
    </source>
</evidence>
<accession>A0AAV1WN86</accession>
<organism evidence="1 2">
    <name type="scientific">Lupinus luteus</name>
    <name type="common">European yellow lupine</name>
    <dbReference type="NCBI Taxonomy" id="3873"/>
    <lineage>
        <taxon>Eukaryota</taxon>
        <taxon>Viridiplantae</taxon>
        <taxon>Streptophyta</taxon>
        <taxon>Embryophyta</taxon>
        <taxon>Tracheophyta</taxon>
        <taxon>Spermatophyta</taxon>
        <taxon>Magnoliopsida</taxon>
        <taxon>eudicotyledons</taxon>
        <taxon>Gunneridae</taxon>
        <taxon>Pentapetalae</taxon>
        <taxon>rosids</taxon>
        <taxon>fabids</taxon>
        <taxon>Fabales</taxon>
        <taxon>Fabaceae</taxon>
        <taxon>Papilionoideae</taxon>
        <taxon>50 kb inversion clade</taxon>
        <taxon>genistoids sensu lato</taxon>
        <taxon>core genistoids</taxon>
        <taxon>Genisteae</taxon>
        <taxon>Lupinus</taxon>
    </lineage>
</organism>
<protein>
    <submittedName>
        <fullName evidence="1">Uncharacterized protein</fullName>
    </submittedName>
</protein>
<gene>
    <name evidence="1" type="ORF">LLUT_LOCUS11850</name>
</gene>
<dbReference type="AlphaFoldDB" id="A0AAV1WN86"/>
<dbReference type="Proteomes" id="UP001497480">
    <property type="component" value="Unassembled WGS sequence"/>
</dbReference>
<proteinExistence type="predicted"/>
<name>A0AAV1WN86_LUPLU</name>
<dbReference type="EMBL" id="CAXHTB010000008">
    <property type="protein sequence ID" value="CAL0310790.1"/>
    <property type="molecule type" value="Genomic_DNA"/>
</dbReference>
<keyword evidence="2" id="KW-1185">Reference proteome</keyword>
<comment type="caution">
    <text evidence="1">The sequence shown here is derived from an EMBL/GenBank/DDBJ whole genome shotgun (WGS) entry which is preliminary data.</text>
</comment>
<reference evidence="1 2" key="1">
    <citation type="submission" date="2024-03" db="EMBL/GenBank/DDBJ databases">
        <authorList>
            <person name="Martinez-Hernandez J."/>
        </authorList>
    </citation>
    <scope>NUCLEOTIDE SEQUENCE [LARGE SCALE GENOMIC DNA]</scope>
</reference>
<sequence length="254" mass="28141">MHIGGQIELSNYDGAMEVDMTQCALDEGDNFACFTRLANSVSREKNNDDINDAATNNVQRAETLIINICIDLNISPASEAGISAGSHLTGVGVNYCGIEYGESFINNESLEFLKIPIKDTEYTTSTSFTPSNHLMTPFVLMKNVLTHERLRMLMTKQSCMVYLLIGMEEDMIVVLLPCSFLVKKRLKETPKSVPAPKKKHVEKDSKFKSLVQFVIQSLQLSSLKLVGSIPNKVTKPLKLTSMLVQVLNSIFDVG</sequence>
<evidence type="ECO:0000313" key="1">
    <source>
        <dbReference type="EMBL" id="CAL0310790.1"/>
    </source>
</evidence>